<keyword evidence="2" id="KW-1185">Reference proteome</keyword>
<name>A0ABD0YDC0_9HEMI</name>
<dbReference type="Proteomes" id="UP001558652">
    <property type="component" value="Unassembled WGS sequence"/>
</dbReference>
<gene>
    <name evidence="1" type="ORF">AAG570_013847</name>
</gene>
<dbReference type="EMBL" id="JBFDAA010000009">
    <property type="protein sequence ID" value="KAL1129318.1"/>
    <property type="molecule type" value="Genomic_DNA"/>
</dbReference>
<evidence type="ECO:0000313" key="1">
    <source>
        <dbReference type="EMBL" id="KAL1129318.1"/>
    </source>
</evidence>
<organism evidence="1 2">
    <name type="scientific">Ranatra chinensis</name>
    <dbReference type="NCBI Taxonomy" id="642074"/>
    <lineage>
        <taxon>Eukaryota</taxon>
        <taxon>Metazoa</taxon>
        <taxon>Ecdysozoa</taxon>
        <taxon>Arthropoda</taxon>
        <taxon>Hexapoda</taxon>
        <taxon>Insecta</taxon>
        <taxon>Pterygota</taxon>
        <taxon>Neoptera</taxon>
        <taxon>Paraneoptera</taxon>
        <taxon>Hemiptera</taxon>
        <taxon>Heteroptera</taxon>
        <taxon>Panheteroptera</taxon>
        <taxon>Nepomorpha</taxon>
        <taxon>Nepidae</taxon>
        <taxon>Ranatrinae</taxon>
        <taxon>Ranatra</taxon>
    </lineage>
</organism>
<proteinExistence type="predicted"/>
<evidence type="ECO:0000313" key="2">
    <source>
        <dbReference type="Proteomes" id="UP001558652"/>
    </source>
</evidence>
<reference evidence="1 2" key="1">
    <citation type="submission" date="2024-07" db="EMBL/GenBank/DDBJ databases">
        <title>Chromosome-level genome assembly of the water stick insect Ranatra chinensis (Heteroptera: Nepidae).</title>
        <authorList>
            <person name="Liu X."/>
        </authorList>
    </citation>
    <scope>NUCLEOTIDE SEQUENCE [LARGE SCALE GENOMIC DNA]</scope>
    <source>
        <strain evidence="1">Cailab_2021Rc</strain>
        <tissue evidence="1">Muscle</tissue>
    </source>
</reference>
<comment type="caution">
    <text evidence="1">The sequence shown here is derived from an EMBL/GenBank/DDBJ whole genome shotgun (WGS) entry which is preliminary data.</text>
</comment>
<accession>A0ABD0YDC0</accession>
<dbReference type="AlphaFoldDB" id="A0ABD0YDC0"/>
<protein>
    <submittedName>
        <fullName evidence="1">Uncharacterized protein</fullName>
    </submittedName>
</protein>
<sequence length="135" mass="15123">MHRMTMWKVDVQTAPKPHTATKDILQHISSMVAVCEQIDKLEEADHWQHSLAGDLMGALLTEHAPRQSLLGGFKGCVWEDRALISGLEWDSSIHKVKQRPQDTDLGVLMLLSGFIQRVIPVTNYRVAVGEIGLKD</sequence>